<keyword evidence="3 6" id="KW-1133">Transmembrane helix</keyword>
<evidence type="ECO:0000256" key="5">
    <source>
        <dbReference type="SAM" id="MobiDB-lite"/>
    </source>
</evidence>
<comment type="subcellular location">
    <subcellularLocation>
        <location evidence="1">Membrane</location>
        <topology evidence="1">Multi-pass membrane protein</topology>
    </subcellularLocation>
</comment>
<dbReference type="AlphaFoldDB" id="A0A1E4TSX2"/>
<dbReference type="PANTHER" id="PTHR23502">
    <property type="entry name" value="MAJOR FACILITATOR SUPERFAMILY"/>
    <property type="match status" value="1"/>
</dbReference>
<feature type="domain" description="Major facilitator superfamily (MFS) profile" evidence="7">
    <location>
        <begin position="165"/>
        <end position="612"/>
    </location>
</feature>
<dbReference type="OrthoDB" id="6770063at2759"/>
<dbReference type="Proteomes" id="UP000094236">
    <property type="component" value="Unassembled WGS sequence"/>
</dbReference>
<feature type="transmembrane region" description="Helical" evidence="6">
    <location>
        <begin position="445"/>
        <end position="467"/>
    </location>
</feature>
<dbReference type="InterPro" id="IPR020846">
    <property type="entry name" value="MFS_dom"/>
</dbReference>
<feature type="transmembrane region" description="Helical" evidence="6">
    <location>
        <begin position="290"/>
        <end position="313"/>
    </location>
</feature>
<feature type="compositionally biased region" description="Polar residues" evidence="5">
    <location>
        <begin position="1"/>
        <end position="14"/>
    </location>
</feature>
<evidence type="ECO:0000313" key="8">
    <source>
        <dbReference type="EMBL" id="ODV94852.1"/>
    </source>
</evidence>
<evidence type="ECO:0000256" key="3">
    <source>
        <dbReference type="ARBA" id="ARBA00022989"/>
    </source>
</evidence>
<evidence type="ECO:0000259" key="7">
    <source>
        <dbReference type="PROSITE" id="PS50850"/>
    </source>
</evidence>
<dbReference type="STRING" id="669874.A0A1E4TSX2"/>
<dbReference type="InterPro" id="IPR011701">
    <property type="entry name" value="MFS"/>
</dbReference>
<feature type="compositionally biased region" description="Basic and acidic residues" evidence="5">
    <location>
        <begin position="32"/>
        <end position="51"/>
    </location>
</feature>
<dbReference type="EMBL" id="KV454015">
    <property type="protein sequence ID" value="ODV94852.1"/>
    <property type="molecule type" value="Genomic_DNA"/>
</dbReference>
<feature type="region of interest" description="Disordered" evidence="5">
    <location>
        <begin position="1"/>
        <end position="59"/>
    </location>
</feature>
<dbReference type="CDD" id="cd17323">
    <property type="entry name" value="MFS_Tpo1_MDR_like"/>
    <property type="match status" value="1"/>
</dbReference>
<protein>
    <recommendedName>
        <fullName evidence="7">Major facilitator superfamily (MFS) profile domain-containing protein</fullName>
    </recommendedName>
</protein>
<sequence>MSTEINNNSDLNSVDSRDTSGMEDEMVNEVEAYSHAEENVRPLERDAKEDTSIAGRTRSHASEILRSLTHQDNEDEAELYKMVSNNAGVQKIYSRLESEYGRTGPLEEPIDLERIETKPDPKSTFHEEDEWKYPIDEETGLRLVEFVVGDKADPRNWKKSKKWFVTILLGCICFNVAFASAVVTGDIDGPMATFGVSEEVVILTVTLLVLGFGFGPLLFSPLSEELGRSAIYFSTLFLASIFIIPCAVAKNIGTLLVFRLLDGIAFSAPMTLIGGSLADMWVNKERGTAMALFSAAPFLGPCIGPLVGGFIGQYAGHSASTSPVSDYNVGWRWIYWVMFIFTFCLYIFTVVVLPETHHTTILKRRAKKLRKLTKDNKYRAVAELKIRSNKEIIKETLKRPLLLLSEVIVFLITLYMSVIYGLLYMFFFAYPVVFGEGKGWSDAKIGLTFIPIACGVIAGTIAAPFVNEDYNKRAQKYFDRGELPPPELRLIPMMIGCWFVPIGLFIFAWTSYPTVSCWGPIIAGFPAGAGFVLLYNPANNYIVDSYQHFAASALAAKTFVRSVWGASVVLFTVQMYHRLGYQWATSLMAFISLACCAIPYLFFIYGASVRRKSKYAYSPSIDDKVQKSVTETVSSHNSSYTKGENNSIA</sequence>
<evidence type="ECO:0000256" key="2">
    <source>
        <dbReference type="ARBA" id="ARBA00022692"/>
    </source>
</evidence>
<dbReference type="Pfam" id="PF07690">
    <property type="entry name" value="MFS_1"/>
    <property type="match status" value="1"/>
</dbReference>
<dbReference type="FunFam" id="1.20.1250.20:FF:000011">
    <property type="entry name" value="MFS multidrug transporter, putative"/>
    <property type="match status" value="1"/>
</dbReference>
<dbReference type="Gene3D" id="1.20.1250.20">
    <property type="entry name" value="MFS general substrate transporter like domains"/>
    <property type="match status" value="1"/>
</dbReference>
<evidence type="ECO:0000256" key="6">
    <source>
        <dbReference type="SAM" id="Phobius"/>
    </source>
</evidence>
<reference evidence="9" key="1">
    <citation type="submission" date="2016-05" db="EMBL/GenBank/DDBJ databases">
        <title>Comparative genomics of biotechnologically important yeasts.</title>
        <authorList>
            <consortium name="DOE Joint Genome Institute"/>
            <person name="Riley R."/>
            <person name="Haridas S."/>
            <person name="Wolfe K.H."/>
            <person name="Lopes M.R."/>
            <person name="Hittinger C.T."/>
            <person name="Goker M."/>
            <person name="Salamov A."/>
            <person name="Wisecaver J."/>
            <person name="Long T.M."/>
            <person name="Aerts A.L."/>
            <person name="Barry K."/>
            <person name="Choi C."/>
            <person name="Clum A."/>
            <person name="Coughlan A.Y."/>
            <person name="Deshpande S."/>
            <person name="Douglass A.P."/>
            <person name="Hanson S.J."/>
            <person name="Klenk H.-P."/>
            <person name="Labutti K."/>
            <person name="Lapidus A."/>
            <person name="Lindquist E."/>
            <person name="Lipzen A."/>
            <person name="Meier-Kolthoff J.P."/>
            <person name="Ohm R.A."/>
            <person name="Otillar R.P."/>
            <person name="Pangilinan J."/>
            <person name="Peng Y."/>
            <person name="Rokas A."/>
            <person name="Rosa C.A."/>
            <person name="Scheuner C."/>
            <person name="Sibirny A.A."/>
            <person name="Slot J.C."/>
            <person name="Stielow J.B."/>
            <person name="Sun H."/>
            <person name="Kurtzman C.P."/>
            <person name="Blackwell M."/>
            <person name="Grigoriev I.V."/>
            <person name="Jeffries T.W."/>
        </authorList>
    </citation>
    <scope>NUCLEOTIDE SEQUENCE [LARGE SCALE GENOMIC DNA]</scope>
    <source>
        <strain evidence="9">NRRL Y-2460</strain>
    </source>
</reference>
<evidence type="ECO:0000256" key="1">
    <source>
        <dbReference type="ARBA" id="ARBA00004141"/>
    </source>
</evidence>
<feature type="transmembrane region" description="Helical" evidence="6">
    <location>
        <begin position="163"/>
        <end position="185"/>
    </location>
</feature>
<dbReference type="GO" id="GO:0005886">
    <property type="term" value="C:plasma membrane"/>
    <property type="evidence" value="ECO:0007669"/>
    <property type="project" value="TreeGrafter"/>
</dbReference>
<feature type="transmembrane region" description="Helical" evidence="6">
    <location>
        <begin position="488"/>
        <end position="512"/>
    </location>
</feature>
<feature type="transmembrane region" description="Helical" evidence="6">
    <location>
        <begin position="333"/>
        <end position="354"/>
    </location>
</feature>
<feature type="transmembrane region" description="Helical" evidence="6">
    <location>
        <begin position="407"/>
        <end position="433"/>
    </location>
</feature>
<organism evidence="8 9">
    <name type="scientific">Pachysolen tannophilus NRRL Y-2460</name>
    <dbReference type="NCBI Taxonomy" id="669874"/>
    <lineage>
        <taxon>Eukaryota</taxon>
        <taxon>Fungi</taxon>
        <taxon>Dikarya</taxon>
        <taxon>Ascomycota</taxon>
        <taxon>Saccharomycotina</taxon>
        <taxon>Pichiomycetes</taxon>
        <taxon>Pachysolenaceae</taxon>
        <taxon>Pachysolen</taxon>
    </lineage>
</organism>
<dbReference type="InterPro" id="IPR036259">
    <property type="entry name" value="MFS_trans_sf"/>
</dbReference>
<dbReference type="PROSITE" id="PS50850">
    <property type="entry name" value="MFS"/>
    <property type="match status" value="1"/>
</dbReference>
<name>A0A1E4TSX2_PACTA</name>
<feature type="transmembrane region" description="Helical" evidence="6">
    <location>
        <begin position="518"/>
        <end position="538"/>
    </location>
</feature>
<feature type="transmembrane region" description="Helical" evidence="6">
    <location>
        <begin position="231"/>
        <end position="250"/>
    </location>
</feature>
<feature type="transmembrane region" description="Helical" evidence="6">
    <location>
        <begin position="256"/>
        <end position="278"/>
    </location>
</feature>
<feature type="transmembrane region" description="Helical" evidence="6">
    <location>
        <begin position="583"/>
        <end position="605"/>
    </location>
</feature>
<gene>
    <name evidence="8" type="ORF">PACTADRAFT_50704</name>
</gene>
<keyword evidence="9" id="KW-1185">Reference proteome</keyword>
<accession>A0A1E4TSX2</accession>
<evidence type="ECO:0000256" key="4">
    <source>
        <dbReference type="ARBA" id="ARBA00023136"/>
    </source>
</evidence>
<dbReference type="GO" id="GO:0022857">
    <property type="term" value="F:transmembrane transporter activity"/>
    <property type="evidence" value="ECO:0007669"/>
    <property type="project" value="InterPro"/>
</dbReference>
<proteinExistence type="predicted"/>
<evidence type="ECO:0000313" key="9">
    <source>
        <dbReference type="Proteomes" id="UP000094236"/>
    </source>
</evidence>
<feature type="transmembrane region" description="Helical" evidence="6">
    <location>
        <begin position="559"/>
        <end position="577"/>
    </location>
</feature>
<keyword evidence="4 6" id="KW-0472">Membrane</keyword>
<keyword evidence="2 6" id="KW-0812">Transmembrane</keyword>
<feature type="transmembrane region" description="Helical" evidence="6">
    <location>
        <begin position="200"/>
        <end position="219"/>
    </location>
</feature>
<dbReference type="SUPFAM" id="SSF103473">
    <property type="entry name" value="MFS general substrate transporter"/>
    <property type="match status" value="1"/>
</dbReference>
<dbReference type="PANTHER" id="PTHR23502:SF48">
    <property type="entry name" value="MULTIDRUG TRANSPORTER, PUTATIVE (AFU_ORTHOLOGUE AFUA_5G02700)-RELATED"/>
    <property type="match status" value="1"/>
</dbReference>